<accession>A0ABD2QL60</accession>
<name>A0ABD2QL60_9PLAT</name>
<dbReference type="EMBL" id="JBJKFK010000065">
    <property type="protein sequence ID" value="KAL3320252.1"/>
    <property type="molecule type" value="Genomic_DNA"/>
</dbReference>
<dbReference type="AlphaFoldDB" id="A0ABD2QL60"/>
<keyword evidence="4" id="KW-1185">Reference proteome</keyword>
<evidence type="ECO:0000313" key="4">
    <source>
        <dbReference type="Proteomes" id="UP001626550"/>
    </source>
</evidence>
<dbReference type="SMART" id="SM00254">
    <property type="entry name" value="ShKT"/>
    <property type="match status" value="2"/>
</dbReference>
<organism evidence="3 4">
    <name type="scientific">Cichlidogyrus casuarinus</name>
    <dbReference type="NCBI Taxonomy" id="1844966"/>
    <lineage>
        <taxon>Eukaryota</taxon>
        <taxon>Metazoa</taxon>
        <taxon>Spiralia</taxon>
        <taxon>Lophotrochozoa</taxon>
        <taxon>Platyhelminthes</taxon>
        <taxon>Monogenea</taxon>
        <taxon>Monopisthocotylea</taxon>
        <taxon>Dactylogyridea</taxon>
        <taxon>Ancyrocephalidae</taxon>
        <taxon>Cichlidogyrus</taxon>
    </lineage>
</organism>
<feature type="domain" description="ShKT" evidence="2">
    <location>
        <begin position="59"/>
        <end position="95"/>
    </location>
</feature>
<evidence type="ECO:0000313" key="3">
    <source>
        <dbReference type="EMBL" id="KAL3320252.1"/>
    </source>
</evidence>
<comment type="caution">
    <text evidence="1">Lacks conserved residue(s) required for the propagation of feature annotation.</text>
</comment>
<protein>
    <recommendedName>
        <fullName evidence="2">ShKT domain-containing protein</fullName>
    </recommendedName>
</protein>
<dbReference type="PROSITE" id="PS51670">
    <property type="entry name" value="SHKT"/>
    <property type="match status" value="2"/>
</dbReference>
<feature type="domain" description="ShKT" evidence="2">
    <location>
        <begin position="99"/>
        <end position="136"/>
    </location>
</feature>
<gene>
    <name evidence="3" type="ORF">Ciccas_001059</name>
</gene>
<reference evidence="3 4" key="1">
    <citation type="submission" date="2024-11" db="EMBL/GenBank/DDBJ databases">
        <title>Adaptive evolution of stress response genes in parasites aligns with host niche diversity.</title>
        <authorList>
            <person name="Hahn C."/>
            <person name="Resl P."/>
        </authorList>
    </citation>
    <scope>NUCLEOTIDE SEQUENCE [LARGE SCALE GENOMIC DNA]</scope>
    <source>
        <strain evidence="3">EGGRZ-B1_66</strain>
        <tissue evidence="3">Body</tissue>
    </source>
</reference>
<proteinExistence type="predicted"/>
<dbReference type="Proteomes" id="UP001626550">
    <property type="component" value="Unassembled WGS sequence"/>
</dbReference>
<comment type="caution">
    <text evidence="3">The sequence shown here is derived from an EMBL/GenBank/DDBJ whole genome shotgun (WGS) entry which is preliminary data.</text>
</comment>
<sequence length="666" mass="76060">MVPMFNPRFCDTTCASHLMGITMEKCQKEGWQCRCPEGYFKDGVNCVLAQQCSCLKETCFDVSPKNKCTLWKSEGRCSQEPEVMLQQCRATCTGCLQKCEDRLPTHRCKGFLDEGLCQKHEFYRVACQMTCNPESCHCPKCSVSQESCDSNDKTMPIIKTCYRMDSDGRCRPMQLLLARLSLFHWRTSNLPDIFERQKHSLTETNEIPVCPSKLQVLEGKCDYCKGQQVTSIISYAREENGQFRCIRAETSKINKCLCEHGNRLKTVQVGTKQVGCDTCIKINTEIGIKSITCPEKKVIKGKCEAGPDEIGITVDRHISYQLKECKCVKMVEKMERFCRSTSDKSSHGCVTGRKRLVQSCDFRTQQLFEEEITEQQFGNGCRHERKIVRKLDPVKCNDKPTTVKSQCNKDTCELSRVIIGYELDACKCKALHQKLPSGKCCCPEPKVKKGPCTNEKMLVEEIRYELFQGKCITSVIRKMHDCGEDGDNCPEDKLTTKCNTETNVISHEIIRFTKTESGCHKSYEVRQLKPNCGTLTMKPLSNCIIKKSGSSLHYRQIMLTIPTMQDCKCAQPKEKIILEACQCEQSQVHERIIKACPSGCKNGFKCDKDCFSIVEYCRAQYTPEAYELHKNYTENRESSIMSKAACQLEPFKREIIPCCEFIFRER</sequence>
<evidence type="ECO:0000259" key="2">
    <source>
        <dbReference type="PROSITE" id="PS51670"/>
    </source>
</evidence>
<dbReference type="InterPro" id="IPR003582">
    <property type="entry name" value="ShKT_dom"/>
</dbReference>
<evidence type="ECO:0000256" key="1">
    <source>
        <dbReference type="PROSITE-ProRule" id="PRU01005"/>
    </source>
</evidence>